<dbReference type="Proteomes" id="UP001162741">
    <property type="component" value="Chromosome"/>
</dbReference>
<gene>
    <name evidence="1" type="ORF">MKQ68_18825</name>
</gene>
<evidence type="ECO:0000313" key="1">
    <source>
        <dbReference type="EMBL" id="UYQ92145.1"/>
    </source>
</evidence>
<accession>A0ABY6IXN0</accession>
<organism evidence="1 2">
    <name type="scientific">Chitinophaga horti</name>
    <dbReference type="NCBI Taxonomy" id="2920382"/>
    <lineage>
        <taxon>Bacteria</taxon>
        <taxon>Pseudomonadati</taxon>
        <taxon>Bacteroidota</taxon>
        <taxon>Chitinophagia</taxon>
        <taxon>Chitinophagales</taxon>
        <taxon>Chitinophagaceae</taxon>
        <taxon>Chitinophaga</taxon>
    </lineage>
</organism>
<dbReference type="EMBL" id="CP107006">
    <property type="protein sequence ID" value="UYQ92145.1"/>
    <property type="molecule type" value="Genomic_DNA"/>
</dbReference>
<name>A0ABY6IXN0_9BACT</name>
<protein>
    <submittedName>
        <fullName evidence="1">Uncharacterized protein</fullName>
    </submittedName>
</protein>
<keyword evidence="2" id="KW-1185">Reference proteome</keyword>
<dbReference type="RefSeq" id="WP_264280458.1">
    <property type="nucleotide sequence ID" value="NZ_CP107006.1"/>
</dbReference>
<evidence type="ECO:0000313" key="2">
    <source>
        <dbReference type="Proteomes" id="UP001162741"/>
    </source>
</evidence>
<reference evidence="1" key="1">
    <citation type="submission" date="2022-10" db="EMBL/GenBank/DDBJ databases">
        <title>Chitinophaga sp. nov., isolated from soil.</title>
        <authorList>
            <person name="Jeon C.O."/>
        </authorList>
    </citation>
    <scope>NUCLEOTIDE SEQUENCE</scope>
    <source>
        <strain evidence="1">R8</strain>
    </source>
</reference>
<proteinExistence type="predicted"/>
<sequence length="119" mass="13902">MILRILKNLNPNGSSMERCEKIGNFLGKLAKDQRIGVYHLVMMLAILNKWQYRGTAGVLMMSRRTLMQVTKIRSIATYHKYLKELQEFGYVEYFASYHPRLGSGFFINFEVNKDMVTEV</sequence>